<dbReference type="EMBL" id="KN833878">
    <property type="protein sequence ID" value="KIK15780.1"/>
    <property type="molecule type" value="Genomic_DNA"/>
</dbReference>
<gene>
    <name evidence="1" type="ORF">PISMIDRAFT_686981</name>
</gene>
<proteinExistence type="predicted"/>
<evidence type="ECO:0000313" key="1">
    <source>
        <dbReference type="EMBL" id="KIK15780.1"/>
    </source>
</evidence>
<dbReference type="Proteomes" id="UP000054018">
    <property type="component" value="Unassembled WGS sequence"/>
</dbReference>
<feature type="non-terminal residue" evidence="1">
    <location>
        <position position="1"/>
    </location>
</feature>
<reference evidence="2" key="2">
    <citation type="submission" date="2015-01" db="EMBL/GenBank/DDBJ databases">
        <title>Evolutionary Origins and Diversification of the Mycorrhizal Mutualists.</title>
        <authorList>
            <consortium name="DOE Joint Genome Institute"/>
            <consortium name="Mycorrhizal Genomics Consortium"/>
            <person name="Kohler A."/>
            <person name="Kuo A."/>
            <person name="Nagy L.G."/>
            <person name="Floudas D."/>
            <person name="Copeland A."/>
            <person name="Barry K.W."/>
            <person name="Cichocki N."/>
            <person name="Veneault-Fourrey C."/>
            <person name="LaButti K."/>
            <person name="Lindquist E.A."/>
            <person name="Lipzen A."/>
            <person name="Lundell T."/>
            <person name="Morin E."/>
            <person name="Murat C."/>
            <person name="Riley R."/>
            <person name="Ohm R."/>
            <person name="Sun H."/>
            <person name="Tunlid A."/>
            <person name="Henrissat B."/>
            <person name="Grigoriev I.V."/>
            <person name="Hibbett D.S."/>
            <person name="Martin F."/>
        </authorList>
    </citation>
    <scope>NUCLEOTIDE SEQUENCE [LARGE SCALE GENOMIC DNA]</scope>
    <source>
        <strain evidence="2">441</strain>
    </source>
</reference>
<dbReference type="AlphaFoldDB" id="A0A0C9XTT6"/>
<dbReference type="HOGENOM" id="CLU_2190255_0_0_1"/>
<organism evidence="1 2">
    <name type="scientific">Pisolithus microcarpus 441</name>
    <dbReference type="NCBI Taxonomy" id="765257"/>
    <lineage>
        <taxon>Eukaryota</taxon>
        <taxon>Fungi</taxon>
        <taxon>Dikarya</taxon>
        <taxon>Basidiomycota</taxon>
        <taxon>Agaricomycotina</taxon>
        <taxon>Agaricomycetes</taxon>
        <taxon>Agaricomycetidae</taxon>
        <taxon>Boletales</taxon>
        <taxon>Sclerodermatineae</taxon>
        <taxon>Pisolithaceae</taxon>
        <taxon>Pisolithus</taxon>
    </lineage>
</organism>
<sequence length="109" mass="12433">VFPWFLVSHLIPPSPVTYRIAFTDALGYAVDRWNTSREALPDHLVRPPVFFCRLFPHLSHAFSLYSHLLVSLYDVHTSPEWEYAGTCIPSCCPSRGISPALVHIDICFF</sequence>
<protein>
    <submittedName>
        <fullName evidence="1">Uncharacterized protein</fullName>
    </submittedName>
</protein>
<reference evidence="1 2" key="1">
    <citation type="submission" date="2014-04" db="EMBL/GenBank/DDBJ databases">
        <authorList>
            <consortium name="DOE Joint Genome Institute"/>
            <person name="Kuo A."/>
            <person name="Kohler A."/>
            <person name="Costa M.D."/>
            <person name="Nagy L.G."/>
            <person name="Floudas D."/>
            <person name="Copeland A."/>
            <person name="Barry K.W."/>
            <person name="Cichocki N."/>
            <person name="Veneault-Fourrey C."/>
            <person name="LaButti K."/>
            <person name="Lindquist E.A."/>
            <person name="Lipzen A."/>
            <person name="Lundell T."/>
            <person name="Morin E."/>
            <person name="Murat C."/>
            <person name="Sun H."/>
            <person name="Tunlid A."/>
            <person name="Henrissat B."/>
            <person name="Grigoriev I.V."/>
            <person name="Hibbett D.S."/>
            <person name="Martin F."/>
            <person name="Nordberg H.P."/>
            <person name="Cantor M.N."/>
            <person name="Hua S.X."/>
        </authorList>
    </citation>
    <scope>NUCLEOTIDE SEQUENCE [LARGE SCALE GENOMIC DNA]</scope>
    <source>
        <strain evidence="1 2">441</strain>
    </source>
</reference>
<accession>A0A0C9XTT6</accession>
<keyword evidence="2" id="KW-1185">Reference proteome</keyword>
<name>A0A0C9XTT6_9AGAM</name>
<evidence type="ECO:0000313" key="2">
    <source>
        <dbReference type="Proteomes" id="UP000054018"/>
    </source>
</evidence>